<reference evidence="3 4" key="1">
    <citation type="journal article" date="2010" name="PLoS Genet.">
        <title>De novo assembly of a 40 Mb eukaryotic genome from short sequence reads: Sordaria macrospora, a model organism for fungal morphogenesis.</title>
        <authorList>
            <person name="Nowrousian M."/>
            <person name="Stajich J."/>
            <person name="Chu M."/>
            <person name="Engh I."/>
            <person name="Espagne E."/>
            <person name="Halliday K."/>
            <person name="Kamerewerd J."/>
            <person name="Kempken F."/>
            <person name="Knab B."/>
            <person name="Kuo H.C."/>
            <person name="Osiewacz H.D."/>
            <person name="Poeggeler S."/>
            <person name="Read N."/>
            <person name="Seiler S."/>
            <person name="Smith K."/>
            <person name="Zickler D."/>
            <person name="Kueck U."/>
            <person name="Freitag M."/>
        </authorList>
    </citation>
    <scope>NUCLEOTIDE SEQUENCE [LARGE SCALE GENOMIC DNA]</scope>
    <source>
        <strain evidence="4">ATCC MYA-333 / DSM 997 / K(L3346) / K-hell</strain>
        <tissue evidence="3">Mycelium</tissue>
    </source>
</reference>
<name>F7W8C9_SORMK</name>
<keyword evidence="4" id="KW-1185">Reference proteome</keyword>
<organism evidence="3 4">
    <name type="scientific">Sordaria macrospora (strain ATCC MYA-333 / DSM 997 / K(L3346) / K-hell)</name>
    <dbReference type="NCBI Taxonomy" id="771870"/>
    <lineage>
        <taxon>Eukaryota</taxon>
        <taxon>Fungi</taxon>
        <taxon>Dikarya</taxon>
        <taxon>Ascomycota</taxon>
        <taxon>Pezizomycotina</taxon>
        <taxon>Sordariomycetes</taxon>
        <taxon>Sordariomycetidae</taxon>
        <taxon>Sordariales</taxon>
        <taxon>Sordariaceae</taxon>
        <taxon>Sordaria</taxon>
    </lineage>
</organism>
<dbReference type="InParanoid" id="F7W8C9"/>
<feature type="domain" description="Ecp2 effector protein-like" evidence="2">
    <location>
        <begin position="182"/>
        <end position="292"/>
    </location>
</feature>
<evidence type="ECO:0000259" key="2">
    <source>
        <dbReference type="Pfam" id="PF14856"/>
    </source>
</evidence>
<sequence>MSTPSTAPPAPPPFWRDCVQIYKKADANNGDFWMFMNKANEGENTLVKHGTCAFGVHVHKGHGPLGSLGLVGYQDILEVLMATERMAAATWAANDNRLEKGKFESLDGKQITRRLRDDARVQTLGLAFTTTTALPTTDLELSSLSPPPPPSTLTTTNNTTTDLNITESAHPILATRGEQWECKDYSETIVESSRGLGSPRWGDCLKMYSNVAYNGAGWRYPNWNGGGHQELAHELTCAFGVRVLAGQHPQGTWAKVGDRDLKEIMQRIREVKNGGKEIGEEVRLKASGKMMCYIASPLIKKLWRVEWDLYKYCPQYTGYICG</sequence>
<evidence type="ECO:0000313" key="4">
    <source>
        <dbReference type="Proteomes" id="UP000001881"/>
    </source>
</evidence>
<feature type="region of interest" description="Disordered" evidence="1">
    <location>
        <begin position="138"/>
        <end position="157"/>
    </location>
</feature>
<evidence type="ECO:0000256" key="1">
    <source>
        <dbReference type="SAM" id="MobiDB-lite"/>
    </source>
</evidence>
<dbReference type="EMBL" id="CABT02000044">
    <property type="protein sequence ID" value="CCC13774.1"/>
    <property type="molecule type" value="Genomic_DNA"/>
</dbReference>
<dbReference type="Proteomes" id="UP000001881">
    <property type="component" value="Unassembled WGS sequence"/>
</dbReference>
<dbReference type="InterPro" id="IPR029226">
    <property type="entry name" value="Ecp2-like"/>
</dbReference>
<comment type="caution">
    <text evidence="3">The sequence shown here is derived from an EMBL/GenBank/DDBJ whole genome shotgun (WGS) entry which is preliminary data.</text>
</comment>
<feature type="domain" description="Ecp2 effector protein-like" evidence="2">
    <location>
        <begin position="11"/>
        <end position="82"/>
    </location>
</feature>
<dbReference type="VEuPathDB" id="FungiDB:SMAC_07283"/>
<dbReference type="Pfam" id="PF14856">
    <property type="entry name" value="Hce2"/>
    <property type="match status" value="2"/>
</dbReference>
<gene>
    <name evidence="3" type="ORF">SMAC_07283</name>
</gene>
<protein>
    <submittedName>
        <fullName evidence="3">WGS project CABT00000000 data, contig 2.44</fullName>
    </submittedName>
</protein>
<proteinExistence type="predicted"/>
<accession>F7W8C9</accession>
<evidence type="ECO:0000313" key="3">
    <source>
        <dbReference type="EMBL" id="CCC13774.1"/>
    </source>
</evidence>
<dbReference type="AlphaFoldDB" id="F7W8C9"/>
<dbReference type="HOGENOM" id="CLU_863725_0_0_1"/>